<dbReference type="Gene3D" id="1.20.1260.10">
    <property type="match status" value="2"/>
</dbReference>
<name>A0ABS4SCM4_9BACI</name>
<protein>
    <recommendedName>
        <fullName evidence="3">DUF3231 family protein</fullName>
    </recommendedName>
</protein>
<evidence type="ECO:0000313" key="2">
    <source>
        <dbReference type="Proteomes" id="UP001519294"/>
    </source>
</evidence>
<sequence length="326" mass="37154">MEKPKMSGTELGGLWMTYQKKTMISRILEYFIEHADDKKAQHMMSGLWKQLHAKINETNNMFENEGAVLPQGFTEEDVNRKAPKLWENGFDIMFCRVLKEISTGLYALHLSIAYREDVINFYKQLSSITQSYYNDFTQYLLGKSILPRPTYTTMPTSTDYITDKAYMKGTNIMGDKRPLNTIEFGLLYHSIETNITGMNLMRGFAQTAKDKEAKEYFIKGIQLSKKILKQDSDVLLQNNIQPPATSGETLTDSLEAPFSDKLMVFCTYLLSSLSIGGQGFSASFNMRNDLDVKAGLQGKDVFTYAREAELLMISKGWLEEPPKMDV</sequence>
<dbReference type="RefSeq" id="WP_226371579.1">
    <property type="nucleotide sequence ID" value="NZ_JAGIKX010000036.1"/>
</dbReference>
<dbReference type="EMBL" id="JAGIKX010000036">
    <property type="protein sequence ID" value="MBP2258770.1"/>
    <property type="molecule type" value="Genomic_DNA"/>
</dbReference>
<proteinExistence type="predicted"/>
<evidence type="ECO:0000313" key="1">
    <source>
        <dbReference type="EMBL" id="MBP2258770.1"/>
    </source>
</evidence>
<gene>
    <name evidence="1" type="ORF">J2Z81_002755</name>
</gene>
<dbReference type="InterPro" id="IPR012347">
    <property type="entry name" value="Ferritin-like"/>
</dbReference>
<dbReference type="InterPro" id="IPR021617">
    <property type="entry name" value="DUF3231"/>
</dbReference>
<comment type="caution">
    <text evidence="1">The sequence shown here is derived from an EMBL/GenBank/DDBJ whole genome shotgun (WGS) entry which is preliminary data.</text>
</comment>
<organism evidence="1 2">
    <name type="scientific">Virgibacillus alimentarius</name>
    <dbReference type="NCBI Taxonomy" id="698769"/>
    <lineage>
        <taxon>Bacteria</taxon>
        <taxon>Bacillati</taxon>
        <taxon>Bacillota</taxon>
        <taxon>Bacilli</taxon>
        <taxon>Bacillales</taxon>
        <taxon>Bacillaceae</taxon>
        <taxon>Virgibacillus</taxon>
    </lineage>
</organism>
<dbReference type="Pfam" id="PF11553">
    <property type="entry name" value="DUF3231"/>
    <property type="match status" value="2"/>
</dbReference>
<accession>A0ABS4SCM4</accession>
<reference evidence="1 2" key="1">
    <citation type="submission" date="2021-03" db="EMBL/GenBank/DDBJ databases">
        <title>Genomic Encyclopedia of Type Strains, Phase IV (KMG-IV): sequencing the most valuable type-strain genomes for metagenomic binning, comparative biology and taxonomic classification.</title>
        <authorList>
            <person name="Goeker M."/>
        </authorList>
    </citation>
    <scope>NUCLEOTIDE SEQUENCE [LARGE SCALE GENOMIC DNA]</scope>
    <source>
        <strain evidence="1 2">DSM 25790</strain>
    </source>
</reference>
<dbReference type="Proteomes" id="UP001519294">
    <property type="component" value="Unassembled WGS sequence"/>
</dbReference>
<evidence type="ECO:0008006" key="3">
    <source>
        <dbReference type="Google" id="ProtNLM"/>
    </source>
</evidence>
<keyword evidence="2" id="KW-1185">Reference proteome</keyword>